<keyword evidence="10" id="KW-0804">Transcription</keyword>
<evidence type="ECO:0000313" key="12">
    <source>
        <dbReference type="Proteomes" id="UP001589793"/>
    </source>
</evidence>
<gene>
    <name evidence="11" type="ORF">ACFFF6_13565</name>
</gene>
<dbReference type="EMBL" id="JBHLSV010000017">
    <property type="protein sequence ID" value="MFC0674989.1"/>
    <property type="molecule type" value="Genomic_DNA"/>
</dbReference>
<protein>
    <submittedName>
        <fullName evidence="11">Fur family transcriptional regulator</fullName>
    </submittedName>
</protein>
<keyword evidence="9" id="KW-0238">DNA-binding</keyword>
<evidence type="ECO:0000256" key="1">
    <source>
        <dbReference type="ARBA" id="ARBA00004496"/>
    </source>
</evidence>
<evidence type="ECO:0000256" key="6">
    <source>
        <dbReference type="ARBA" id="ARBA00022833"/>
    </source>
</evidence>
<evidence type="ECO:0000256" key="7">
    <source>
        <dbReference type="ARBA" id="ARBA00023004"/>
    </source>
</evidence>
<dbReference type="InterPro" id="IPR036390">
    <property type="entry name" value="WH_DNA-bd_sf"/>
</dbReference>
<comment type="caution">
    <text evidence="11">The sequence shown here is derived from an EMBL/GenBank/DDBJ whole genome shotgun (WGS) entry which is preliminary data.</text>
</comment>
<dbReference type="SUPFAM" id="SSF46785">
    <property type="entry name" value="Winged helix' DNA-binding domain"/>
    <property type="match status" value="1"/>
</dbReference>
<keyword evidence="4" id="KW-0678">Repressor</keyword>
<keyword evidence="12" id="KW-1185">Reference proteome</keyword>
<evidence type="ECO:0000313" key="11">
    <source>
        <dbReference type="EMBL" id="MFC0674989.1"/>
    </source>
</evidence>
<evidence type="ECO:0000256" key="2">
    <source>
        <dbReference type="ARBA" id="ARBA00007957"/>
    </source>
</evidence>
<evidence type="ECO:0000256" key="4">
    <source>
        <dbReference type="ARBA" id="ARBA00022491"/>
    </source>
</evidence>
<keyword evidence="3" id="KW-0963">Cytoplasm</keyword>
<organism evidence="11 12">
    <name type="scientific">Brachybacterium hainanense</name>
    <dbReference type="NCBI Taxonomy" id="1541174"/>
    <lineage>
        <taxon>Bacteria</taxon>
        <taxon>Bacillati</taxon>
        <taxon>Actinomycetota</taxon>
        <taxon>Actinomycetes</taxon>
        <taxon>Micrococcales</taxon>
        <taxon>Dermabacteraceae</taxon>
        <taxon>Brachybacterium</taxon>
    </lineage>
</organism>
<reference evidence="11 12" key="1">
    <citation type="submission" date="2024-09" db="EMBL/GenBank/DDBJ databases">
        <authorList>
            <person name="Sun Q."/>
            <person name="Mori K."/>
        </authorList>
    </citation>
    <scope>NUCLEOTIDE SEQUENCE [LARGE SCALE GENOMIC DNA]</scope>
    <source>
        <strain evidence="11 12">CICC 10874</strain>
    </source>
</reference>
<keyword evidence="7" id="KW-0408">Iron</keyword>
<evidence type="ECO:0000256" key="8">
    <source>
        <dbReference type="ARBA" id="ARBA00023015"/>
    </source>
</evidence>
<keyword evidence="5" id="KW-0479">Metal-binding</keyword>
<evidence type="ECO:0000256" key="3">
    <source>
        <dbReference type="ARBA" id="ARBA00022490"/>
    </source>
</evidence>
<name>A0ABV6RDC4_9MICO</name>
<dbReference type="Gene3D" id="1.10.10.10">
    <property type="entry name" value="Winged helix-like DNA-binding domain superfamily/Winged helix DNA-binding domain"/>
    <property type="match status" value="1"/>
</dbReference>
<keyword evidence="8" id="KW-0805">Transcription regulation</keyword>
<sequence>MPTAPHPANPLAGSSPEAAARREQVLRDARLRVTRPRLAVIAALARHPHSAAAEVLETVRASLPQTSHQAVYDSLHALTEAGILQCIQPSGSLARYETRVGDNHHHLVCTHCGTIVDVDCALGEAPCLRPDHDHGFQVETAEVVYRGLCAACAAEPSSPSPNACPTTEGNP</sequence>
<proteinExistence type="inferred from homology"/>
<dbReference type="PANTHER" id="PTHR33202">
    <property type="entry name" value="ZINC UPTAKE REGULATION PROTEIN"/>
    <property type="match status" value="1"/>
</dbReference>
<comment type="subcellular location">
    <subcellularLocation>
        <location evidence="1">Cytoplasm</location>
    </subcellularLocation>
</comment>
<accession>A0ABV6RDC4</accession>
<comment type="similarity">
    <text evidence="2">Belongs to the Fur family.</text>
</comment>
<dbReference type="InterPro" id="IPR002481">
    <property type="entry name" value="FUR"/>
</dbReference>
<dbReference type="PANTHER" id="PTHR33202:SF18">
    <property type="entry name" value="TRANSCRIPTIONAL REGULATOR FURA"/>
    <property type="match status" value="1"/>
</dbReference>
<dbReference type="Pfam" id="PF01475">
    <property type="entry name" value="FUR"/>
    <property type="match status" value="1"/>
</dbReference>
<dbReference type="Gene3D" id="3.30.1490.190">
    <property type="match status" value="1"/>
</dbReference>
<evidence type="ECO:0000256" key="9">
    <source>
        <dbReference type="ARBA" id="ARBA00023125"/>
    </source>
</evidence>
<keyword evidence="6" id="KW-0862">Zinc</keyword>
<dbReference type="InterPro" id="IPR036388">
    <property type="entry name" value="WH-like_DNA-bd_sf"/>
</dbReference>
<dbReference type="InterPro" id="IPR043135">
    <property type="entry name" value="Fur_C"/>
</dbReference>
<evidence type="ECO:0000256" key="10">
    <source>
        <dbReference type="ARBA" id="ARBA00023163"/>
    </source>
</evidence>
<evidence type="ECO:0000256" key="5">
    <source>
        <dbReference type="ARBA" id="ARBA00022723"/>
    </source>
</evidence>
<dbReference type="CDD" id="cd07153">
    <property type="entry name" value="Fur_like"/>
    <property type="match status" value="1"/>
</dbReference>
<dbReference type="Proteomes" id="UP001589793">
    <property type="component" value="Unassembled WGS sequence"/>
</dbReference>
<dbReference type="RefSeq" id="WP_376981593.1">
    <property type="nucleotide sequence ID" value="NZ_JBHLSV010000017.1"/>
</dbReference>